<dbReference type="SFLD" id="SFLDS00003">
    <property type="entry name" value="Haloacid_Dehalogenase"/>
    <property type="match status" value="1"/>
</dbReference>
<feature type="compositionally biased region" description="Basic and acidic residues" evidence="17">
    <location>
        <begin position="720"/>
        <end position="729"/>
    </location>
</feature>
<evidence type="ECO:0000256" key="3">
    <source>
        <dbReference type="ARBA" id="ARBA00022692"/>
    </source>
</evidence>
<dbReference type="Gene3D" id="2.60.120.260">
    <property type="entry name" value="Galactose-binding domain-like"/>
    <property type="match status" value="1"/>
</dbReference>
<evidence type="ECO:0000256" key="1">
    <source>
        <dbReference type="ARBA" id="ARBA00004141"/>
    </source>
</evidence>
<feature type="region of interest" description="Disordered" evidence="17">
    <location>
        <begin position="1391"/>
        <end position="1427"/>
    </location>
</feature>
<feature type="binding site" evidence="14">
    <location>
        <position position="1084"/>
    </location>
    <ligand>
        <name>ATP</name>
        <dbReference type="ChEBI" id="CHEBI:30616"/>
    </ligand>
</feature>
<dbReference type="Gene3D" id="3.40.50.1000">
    <property type="entry name" value="HAD superfamily/HAD-like"/>
    <property type="match status" value="1"/>
</dbReference>
<dbReference type="PROSITE" id="PS00154">
    <property type="entry name" value="ATPASE_E1_E2"/>
    <property type="match status" value="1"/>
</dbReference>
<dbReference type="GO" id="GO:0005886">
    <property type="term" value="C:plasma membrane"/>
    <property type="evidence" value="ECO:0007669"/>
    <property type="project" value="TreeGrafter"/>
</dbReference>
<dbReference type="Gene3D" id="2.70.150.10">
    <property type="entry name" value="Calcium-transporting ATPase, cytoplasmic transduction domain A"/>
    <property type="match status" value="1"/>
</dbReference>
<feature type="transmembrane region" description="Helical" evidence="16">
    <location>
        <begin position="395"/>
        <end position="416"/>
    </location>
</feature>
<feature type="binding site" evidence="14">
    <location>
        <position position="911"/>
    </location>
    <ligand>
        <name>ATP</name>
        <dbReference type="ChEBI" id="CHEBI:30616"/>
    </ligand>
</feature>
<feature type="region of interest" description="Disordered" evidence="17">
    <location>
        <begin position="178"/>
        <end position="238"/>
    </location>
</feature>
<dbReference type="InterPro" id="IPR006539">
    <property type="entry name" value="P-type_ATPase_IV"/>
</dbReference>
<evidence type="ECO:0000256" key="13">
    <source>
        <dbReference type="PIRSR" id="PIRSR606539-1"/>
    </source>
</evidence>
<feature type="binding site" evidence="14">
    <location>
        <position position="511"/>
    </location>
    <ligand>
        <name>ATP</name>
        <dbReference type="ChEBI" id="CHEBI:30616"/>
    </ligand>
</feature>
<feature type="binding site" evidence="15">
    <location>
        <position position="1084"/>
    </location>
    <ligand>
        <name>Mg(2+)</name>
        <dbReference type="ChEBI" id="CHEBI:18420"/>
    </ligand>
</feature>
<feature type="domain" description="P-type ATPase C-terminal" evidence="19">
    <location>
        <begin position="1106"/>
        <end position="1356"/>
    </location>
</feature>
<dbReference type="NCBIfam" id="TIGR01494">
    <property type="entry name" value="ATPase_P-type"/>
    <property type="match status" value="1"/>
</dbReference>
<organism evidence="20 21">
    <name type="scientific">Psilocybe cf. subviscida</name>
    <dbReference type="NCBI Taxonomy" id="2480587"/>
    <lineage>
        <taxon>Eukaryota</taxon>
        <taxon>Fungi</taxon>
        <taxon>Dikarya</taxon>
        <taxon>Basidiomycota</taxon>
        <taxon>Agaricomycotina</taxon>
        <taxon>Agaricomycetes</taxon>
        <taxon>Agaricomycetidae</taxon>
        <taxon>Agaricales</taxon>
        <taxon>Agaricineae</taxon>
        <taxon>Strophariaceae</taxon>
        <taxon>Psilocybe</taxon>
    </lineage>
</organism>
<feature type="binding site" evidence="14">
    <location>
        <position position="909"/>
    </location>
    <ligand>
        <name>ATP</name>
        <dbReference type="ChEBI" id="CHEBI:30616"/>
    </ligand>
</feature>
<keyword evidence="6 14" id="KW-0067">ATP-binding</keyword>
<keyword evidence="10 16" id="KW-0472">Membrane</keyword>
<evidence type="ECO:0000256" key="5">
    <source>
        <dbReference type="ARBA" id="ARBA00022741"/>
    </source>
</evidence>
<feature type="transmembrane region" description="Helical" evidence="16">
    <location>
        <begin position="1169"/>
        <end position="1190"/>
    </location>
</feature>
<evidence type="ECO:0000256" key="11">
    <source>
        <dbReference type="ARBA" id="ARBA00034036"/>
    </source>
</evidence>
<feature type="compositionally biased region" description="Low complexity" evidence="17">
    <location>
        <begin position="1392"/>
        <end position="1408"/>
    </location>
</feature>
<sequence length="1771" mass="195709">MAPARNRFVVWYDKFAEFKVEDLFSRKKEPGPKRTIFLNENLPDDYHDAKGKVLPDHIYATNQVITSKYTLITFLPRNLLEQFRRIANVFFLAIAVLQFFPKFSTISPGLVILPLLIVLGITAIKDGYEDVKRHQSDRKVNNSLVRTLRGGDWVNPNAMQSKSKTFVRGALRKYGKGGKKLKRENEAGEELAGVTGPAIPDDAEYDDNVEQQQQHGLARMLSRRSSRPGHEQDKHRPHWQNTAWEDVAVGDFVKIMDNQALPADILICATSEEENVAFVETKNLDGETNLKSRNAVPALTHLRTAAECASPHNAFRLDCDRPETNMYKLNAAVKVGKETFPVDMPMVLLRGTIVRNTGWVIGVVLFTGEDTRIVMNSGGTPSKRSKVERQMNPQVFINLIILALMAVACGIVDSVLQHRDYPKGAPWLYGDNRSDDNPSINGLITFAFALITFQNIVPISLYISIEFVRTCQAAFIYFDSLMVYKGQPTLARSWNLSDDLGQVEYIFSDKTGTLTQNSMVFRKCSIGAKMYNGDESEATEPEAATQSPLRKEISGNSSNEKARSPPPAYDNENAQNLGIPLEQFRTSGSTAVAQAEGSPASASDSTSDVDQATAEPKVIHHFRDAELAGDIKQAVDADGQGSEAHARQLNGFFSVLALCHTVLTSTNKETGQLEYKAQSPDEAALVQAAADVGFVFRGRERETLYLQTPFHAMAVDGSSDDAHGQERKSSGSAVASGSDVQHEKPSALAQLAADGQLERYELLNILEFTSSRKRMSVVVRKLDGDDGRLFLLSKGADNVIFERLKPGVDQEMKASTERHLDEFASQGLRTLTLAYRVVSEDEYQAWSERYHEATVAMDDRDAKIDSVSAELERDLRLLGATAIEDKLQDGVPETIADLKVAGIKIWVATGDKLETAIAIGHSTNLIGPDSNIIVIRGNRDGRPVYDQIMNAVEEFFPNSGILDANGNPTDPRQAKAEMVEGRDLPDSAQNVGEGRLRRTETGISSIVGENNGERPGGFVLVIDGNALEVALSDDQHKTLLLRLAMVCEGVICCRVSPLQKALVVRLVKDGLGVMTLAIGDGANDVSMIQAADVGVGISGEEGLQAVNSSDYAIAQFRFLKRLLLVHGHWSYARNGTMILNFFYKNIVCIGVLWWFQIYCGWSSNYVFEYTYLLFWNSFWTIAPVIGIGLFDRFADDHVLMAVPELYQYGREGTWFGIGQFIVYMTDGVIQSAIIYFLIVYAYLSTSANTNGWSVSLYEFSTTMVFAAVFTANFFNGLNTSAWTGWVFFAVLIGTVLVWLFTVVYNSISPGWFFTYVYGNNDFLFRSAYFWLCVPLTMFLALLPRYLYKAWKFGFAPDDIDILRYLYKTEPERDLAHDPLIRNPLMALKRSRTPSMASRTRSRRSVVSVGSLPPTRPSMDLRSASRTDMSTGLRSVHRGFDFATEENGVAMHRMQSRLSERRESSRNLAVGGPPHRRGTLGHVLSVPRNFLRKKASSHAKEPNREVAVYGSFVGNNSVLDTAAYPTFQVGAQNLNCSPNPPQNGGQFLCSASLSSEISKRTLFLRSRPDTPNQQFRIDFVRYGSSSEAAQVDAGTVVFIQSPTLNSNTTGLTLEGNWQQKLRPSSNAGATVSTVQTSITGSRATFDFLGTSITWWNCCMPPDTSCDGATVTYTIDGSNPVSVVVDNGFIQGAQCENEKILFQIMGLQTGNHSLEMVYNGDDNIMALSLCALAATPLNLKAFDPDQSHQNRPSLTYSTIALPLPGCAPLLDLG</sequence>
<feature type="region of interest" description="Disordered" evidence="17">
    <location>
        <begin position="1458"/>
        <end position="1480"/>
    </location>
</feature>
<feature type="transmembrane region" description="Helical" evidence="16">
    <location>
        <begin position="1255"/>
        <end position="1274"/>
    </location>
</feature>
<proteinExistence type="inferred from homology"/>
<dbReference type="SFLD" id="SFLDG00002">
    <property type="entry name" value="C1.7:_P-type_atpase_like"/>
    <property type="match status" value="1"/>
</dbReference>
<feature type="binding site" evidence="14">
    <location>
        <position position="1054"/>
    </location>
    <ligand>
        <name>ATP</name>
        <dbReference type="ChEBI" id="CHEBI:30616"/>
    </ligand>
</feature>
<dbReference type="InterPro" id="IPR018303">
    <property type="entry name" value="ATPase_P-typ_P_site"/>
</dbReference>
<feature type="binding site" evidence="14">
    <location>
        <position position="768"/>
    </location>
    <ligand>
        <name>ATP</name>
        <dbReference type="ChEBI" id="CHEBI:30616"/>
    </ligand>
</feature>
<dbReference type="InterPro" id="IPR023298">
    <property type="entry name" value="ATPase_P-typ_TM_dom_sf"/>
</dbReference>
<dbReference type="FunFam" id="3.40.50.1000:FF:000001">
    <property type="entry name" value="Phospholipid-transporting ATPase IC"/>
    <property type="match status" value="1"/>
</dbReference>
<comment type="cofactor">
    <cofactor evidence="15">
        <name>Mg(2+)</name>
        <dbReference type="ChEBI" id="CHEBI:18420"/>
    </cofactor>
</comment>
<feature type="binding site" evidence="15">
    <location>
        <position position="1080"/>
    </location>
    <ligand>
        <name>Mg(2+)</name>
        <dbReference type="ChEBI" id="CHEBI:18420"/>
    </ligand>
</feature>
<evidence type="ECO:0000256" key="16">
    <source>
        <dbReference type="RuleBase" id="RU362033"/>
    </source>
</evidence>
<dbReference type="InterPro" id="IPR008250">
    <property type="entry name" value="ATPase_P-typ_transduc_dom_A_sf"/>
</dbReference>
<evidence type="ECO:0000256" key="14">
    <source>
        <dbReference type="PIRSR" id="PIRSR606539-2"/>
    </source>
</evidence>
<comment type="catalytic activity">
    <reaction evidence="11 16">
        <text>ATP + H2O + phospholipidSide 1 = ADP + phosphate + phospholipidSide 2.</text>
        <dbReference type="EC" id="7.6.2.1"/>
    </reaction>
</comment>
<feature type="binding site" evidence="14">
    <location>
        <position position="510"/>
    </location>
    <ligand>
        <name>ATP</name>
        <dbReference type="ChEBI" id="CHEBI:30616"/>
    </ligand>
</feature>
<feature type="binding site" evidence="14">
    <location>
        <position position="1060"/>
    </location>
    <ligand>
        <name>ATP</name>
        <dbReference type="ChEBI" id="CHEBI:30616"/>
    </ligand>
</feature>
<accession>A0A8H5BW77</accession>
<dbReference type="EC" id="7.6.2.1" evidence="16"/>
<dbReference type="InterPro" id="IPR023299">
    <property type="entry name" value="ATPase_P-typ_cyto_dom_N"/>
</dbReference>
<feature type="transmembrane region" description="Helical" evidence="16">
    <location>
        <begin position="1138"/>
        <end position="1157"/>
    </location>
</feature>
<dbReference type="SFLD" id="SFLDF00027">
    <property type="entry name" value="p-type_atpase"/>
    <property type="match status" value="1"/>
</dbReference>
<dbReference type="Pfam" id="PF13246">
    <property type="entry name" value="Cation_ATPase"/>
    <property type="match status" value="1"/>
</dbReference>
<feature type="region of interest" description="Disordered" evidence="17">
    <location>
        <begin position="587"/>
        <end position="612"/>
    </location>
</feature>
<evidence type="ECO:0000256" key="15">
    <source>
        <dbReference type="PIRSR" id="PIRSR606539-3"/>
    </source>
</evidence>
<evidence type="ECO:0000313" key="20">
    <source>
        <dbReference type="EMBL" id="KAF5330384.1"/>
    </source>
</evidence>
<dbReference type="Proteomes" id="UP000567179">
    <property type="component" value="Unassembled WGS sequence"/>
</dbReference>
<dbReference type="PRINTS" id="PR00119">
    <property type="entry name" value="CATATPASE"/>
</dbReference>
<comment type="similarity">
    <text evidence="2 16">Belongs to the cation transport ATPase (P-type) (TC 3.A.3) family. Type IV subfamily.</text>
</comment>
<dbReference type="Pfam" id="PF16209">
    <property type="entry name" value="PhoLip_ATPase_N"/>
    <property type="match status" value="1"/>
</dbReference>
<feature type="domain" description="P-type ATPase N-terminal" evidence="18">
    <location>
        <begin position="58"/>
        <end position="109"/>
    </location>
</feature>
<evidence type="ECO:0000256" key="6">
    <source>
        <dbReference type="ARBA" id="ARBA00022840"/>
    </source>
</evidence>
<evidence type="ECO:0000256" key="9">
    <source>
        <dbReference type="ARBA" id="ARBA00022989"/>
    </source>
</evidence>
<feature type="binding site" evidence="14">
    <location>
        <position position="794"/>
    </location>
    <ligand>
        <name>ATP</name>
        <dbReference type="ChEBI" id="CHEBI:30616"/>
    </ligand>
</feature>
<keyword evidence="7 15" id="KW-0460">Magnesium</keyword>
<keyword evidence="4 15" id="KW-0479">Metal-binding</keyword>
<dbReference type="SUPFAM" id="SSF81653">
    <property type="entry name" value="Calcium ATPase, transduction domain A"/>
    <property type="match status" value="1"/>
</dbReference>
<feature type="transmembrane region" description="Helical" evidence="16">
    <location>
        <begin position="106"/>
        <end position="124"/>
    </location>
</feature>
<dbReference type="NCBIfam" id="TIGR01652">
    <property type="entry name" value="ATPase-Plipid"/>
    <property type="match status" value="2"/>
</dbReference>
<dbReference type="Gene3D" id="3.40.1110.10">
    <property type="entry name" value="Calcium-transporting ATPase, cytoplasmic domain N"/>
    <property type="match status" value="1"/>
</dbReference>
<feature type="binding site" evidence="14">
    <location>
        <position position="682"/>
    </location>
    <ligand>
        <name>ATP</name>
        <dbReference type="ChEBI" id="CHEBI:30616"/>
    </ligand>
</feature>
<reference evidence="20 21" key="1">
    <citation type="journal article" date="2020" name="ISME J.">
        <title>Uncovering the hidden diversity of litter-decomposition mechanisms in mushroom-forming fungi.</title>
        <authorList>
            <person name="Floudas D."/>
            <person name="Bentzer J."/>
            <person name="Ahren D."/>
            <person name="Johansson T."/>
            <person name="Persson P."/>
            <person name="Tunlid A."/>
        </authorList>
    </citation>
    <scope>NUCLEOTIDE SEQUENCE [LARGE SCALE GENOMIC DNA]</scope>
    <source>
        <strain evidence="20 21">CBS 101986</strain>
    </source>
</reference>
<dbReference type="InterPro" id="IPR036412">
    <property type="entry name" value="HAD-like_sf"/>
</dbReference>
<evidence type="ECO:0000256" key="8">
    <source>
        <dbReference type="ARBA" id="ARBA00022967"/>
    </source>
</evidence>
<feature type="compositionally biased region" description="Polar residues" evidence="17">
    <location>
        <begin position="544"/>
        <end position="559"/>
    </location>
</feature>
<comment type="subcellular location">
    <subcellularLocation>
        <location evidence="1 16">Membrane</location>
        <topology evidence="1 16">Multi-pass membrane protein</topology>
    </subcellularLocation>
</comment>
<keyword evidence="21" id="KW-1185">Reference proteome</keyword>
<dbReference type="GO" id="GO:0005524">
    <property type="term" value="F:ATP binding"/>
    <property type="evidence" value="ECO:0007669"/>
    <property type="project" value="UniProtKB-UniRule"/>
</dbReference>
<keyword evidence="9 16" id="KW-1133">Transmembrane helix</keyword>
<feature type="compositionally biased region" description="Polar residues" evidence="17">
    <location>
        <begin position="600"/>
        <end position="610"/>
    </location>
</feature>
<feature type="binding site" evidence="14">
    <location>
        <position position="509"/>
    </location>
    <ligand>
        <name>ATP</name>
        <dbReference type="ChEBI" id="CHEBI:30616"/>
    </ligand>
</feature>
<feature type="region of interest" description="Disordered" evidence="17">
    <location>
        <begin position="716"/>
        <end position="740"/>
    </location>
</feature>
<keyword evidence="3 16" id="KW-0812">Transmembrane</keyword>
<feature type="transmembrane region" description="Helical" evidence="16">
    <location>
        <begin position="443"/>
        <end position="463"/>
    </location>
</feature>
<keyword evidence="5 14" id="KW-0547">Nucleotide-binding</keyword>
<evidence type="ECO:0000259" key="18">
    <source>
        <dbReference type="Pfam" id="PF16209"/>
    </source>
</evidence>
<evidence type="ECO:0000256" key="2">
    <source>
        <dbReference type="ARBA" id="ARBA00008109"/>
    </source>
</evidence>
<feature type="transmembrane region" description="Helical" evidence="16">
    <location>
        <begin position="1327"/>
        <end position="1347"/>
    </location>
</feature>
<feature type="binding site" evidence="15">
    <location>
        <position position="511"/>
    </location>
    <ligand>
        <name>Mg(2+)</name>
        <dbReference type="ChEBI" id="CHEBI:18420"/>
    </ligand>
</feature>
<feature type="binding site" evidence="14">
    <location>
        <position position="1083"/>
    </location>
    <ligand>
        <name>ATP</name>
        <dbReference type="ChEBI" id="CHEBI:30616"/>
    </ligand>
</feature>
<dbReference type="GO" id="GO:0000287">
    <property type="term" value="F:magnesium ion binding"/>
    <property type="evidence" value="ECO:0007669"/>
    <property type="project" value="UniProtKB-UniRule"/>
</dbReference>
<dbReference type="InterPro" id="IPR032631">
    <property type="entry name" value="P-type_ATPase_N"/>
</dbReference>
<gene>
    <name evidence="20" type="ORF">D9619_005291</name>
</gene>
<dbReference type="GO" id="GO:0140326">
    <property type="term" value="F:ATPase-coupled intramembrane lipid transporter activity"/>
    <property type="evidence" value="ECO:0007669"/>
    <property type="project" value="UniProtKB-EC"/>
</dbReference>
<evidence type="ECO:0000256" key="7">
    <source>
        <dbReference type="ARBA" id="ARBA00022842"/>
    </source>
</evidence>
<feature type="transmembrane region" description="Helical" evidence="16">
    <location>
        <begin position="1286"/>
        <end position="1307"/>
    </location>
</feature>
<comment type="catalytic activity">
    <reaction evidence="12">
        <text>a 1,2-diacyl-sn-glycero-3-phosphoethanolamine(out) + ATP + H2O = a 1,2-diacyl-sn-glycero-3-phosphoethanolamine(in) + ADP + phosphate + H(+)</text>
        <dbReference type="Rhea" id="RHEA:66132"/>
        <dbReference type="ChEBI" id="CHEBI:15377"/>
        <dbReference type="ChEBI" id="CHEBI:15378"/>
        <dbReference type="ChEBI" id="CHEBI:30616"/>
        <dbReference type="ChEBI" id="CHEBI:43474"/>
        <dbReference type="ChEBI" id="CHEBI:64612"/>
        <dbReference type="ChEBI" id="CHEBI:456216"/>
    </reaction>
    <physiologicalReaction direction="left-to-right" evidence="12">
        <dbReference type="Rhea" id="RHEA:66133"/>
    </physiologicalReaction>
</comment>
<dbReference type="OrthoDB" id="377733at2759"/>
<dbReference type="GO" id="GO:0016887">
    <property type="term" value="F:ATP hydrolysis activity"/>
    <property type="evidence" value="ECO:0007669"/>
    <property type="project" value="InterPro"/>
</dbReference>
<dbReference type="SUPFAM" id="SSF81660">
    <property type="entry name" value="Metal cation-transporting ATPase, ATP-binding domain N"/>
    <property type="match status" value="1"/>
</dbReference>
<feature type="region of interest" description="Disordered" evidence="17">
    <location>
        <begin position="534"/>
        <end position="574"/>
    </location>
</feature>
<name>A0A8H5BW77_9AGAR</name>
<evidence type="ECO:0000256" key="12">
    <source>
        <dbReference type="ARBA" id="ARBA00049128"/>
    </source>
</evidence>
<dbReference type="SUPFAM" id="SSF81665">
    <property type="entry name" value="Calcium ATPase, transmembrane domain M"/>
    <property type="match status" value="1"/>
</dbReference>
<feature type="compositionally biased region" description="Low complexity" evidence="17">
    <location>
        <begin position="730"/>
        <end position="739"/>
    </location>
</feature>
<evidence type="ECO:0000259" key="19">
    <source>
        <dbReference type="Pfam" id="PF16212"/>
    </source>
</evidence>
<comment type="caution">
    <text evidence="20">The sequence shown here is derived from an EMBL/GenBank/DDBJ whole genome shotgun (WGS) entry which is preliminary data.</text>
</comment>
<evidence type="ECO:0000256" key="17">
    <source>
        <dbReference type="SAM" id="MobiDB-lite"/>
    </source>
</evidence>
<dbReference type="GO" id="GO:0045332">
    <property type="term" value="P:phospholipid translocation"/>
    <property type="evidence" value="ECO:0007669"/>
    <property type="project" value="TreeGrafter"/>
</dbReference>
<dbReference type="InterPro" id="IPR044492">
    <property type="entry name" value="P_typ_ATPase_HD_dom"/>
</dbReference>
<dbReference type="PANTHER" id="PTHR24092">
    <property type="entry name" value="PROBABLE PHOSPHOLIPID-TRANSPORTING ATPASE"/>
    <property type="match status" value="1"/>
</dbReference>
<feature type="binding site" evidence="14">
    <location>
        <position position="829"/>
    </location>
    <ligand>
        <name>ATP</name>
        <dbReference type="ChEBI" id="CHEBI:30616"/>
    </ligand>
</feature>
<dbReference type="EMBL" id="JAACJJ010000001">
    <property type="protein sequence ID" value="KAF5330384.1"/>
    <property type="molecule type" value="Genomic_DNA"/>
</dbReference>
<feature type="transmembrane region" description="Helical" evidence="16">
    <location>
        <begin position="1220"/>
        <end position="1243"/>
    </location>
</feature>
<dbReference type="InterPro" id="IPR032630">
    <property type="entry name" value="P_typ_ATPase_c"/>
</dbReference>
<feature type="binding site" evidence="14">
    <location>
        <position position="910"/>
    </location>
    <ligand>
        <name>ATP</name>
        <dbReference type="ChEBI" id="CHEBI:30616"/>
    </ligand>
</feature>
<evidence type="ECO:0000313" key="21">
    <source>
        <dbReference type="Proteomes" id="UP000567179"/>
    </source>
</evidence>
<dbReference type="PANTHER" id="PTHR24092:SF153">
    <property type="entry name" value="PHOSPHOLIPID-TRANSPORTING ATPASE"/>
    <property type="match status" value="1"/>
</dbReference>
<feature type="binding site" evidence="15">
    <location>
        <position position="509"/>
    </location>
    <ligand>
        <name>Mg(2+)</name>
        <dbReference type="ChEBI" id="CHEBI:18420"/>
    </ligand>
</feature>
<protein>
    <recommendedName>
        <fullName evidence="16">Phospholipid-transporting ATPase</fullName>
        <ecNumber evidence="16">7.6.2.1</ecNumber>
    </recommendedName>
</protein>
<dbReference type="Pfam" id="PF16212">
    <property type="entry name" value="PhoLip_ATPase_C"/>
    <property type="match status" value="1"/>
</dbReference>
<feature type="transmembrane region" description="Helical" evidence="16">
    <location>
        <begin position="83"/>
        <end position="100"/>
    </location>
</feature>
<keyword evidence="8 16" id="KW-1278">Translocase</keyword>
<feature type="active site" description="4-aspartylphosphate intermediate" evidence="13">
    <location>
        <position position="509"/>
    </location>
</feature>
<evidence type="ECO:0000256" key="10">
    <source>
        <dbReference type="ARBA" id="ARBA00023136"/>
    </source>
</evidence>
<dbReference type="SUPFAM" id="SSF56784">
    <property type="entry name" value="HAD-like"/>
    <property type="match status" value="1"/>
</dbReference>
<evidence type="ECO:0000256" key="4">
    <source>
        <dbReference type="ARBA" id="ARBA00022723"/>
    </source>
</evidence>
<dbReference type="InterPro" id="IPR023214">
    <property type="entry name" value="HAD_sf"/>
</dbReference>
<dbReference type="InterPro" id="IPR001757">
    <property type="entry name" value="P_typ_ATPase"/>
</dbReference>